<dbReference type="EMBL" id="JBJQND010000004">
    <property type="protein sequence ID" value="KAL3880803.1"/>
    <property type="molecule type" value="Genomic_DNA"/>
</dbReference>
<name>A0ABD3X5Q1_SINWO</name>
<comment type="caution">
    <text evidence="1">The sequence shown here is derived from an EMBL/GenBank/DDBJ whole genome shotgun (WGS) entry which is preliminary data.</text>
</comment>
<keyword evidence="2" id="KW-1185">Reference proteome</keyword>
<organism evidence="1 2">
    <name type="scientific">Sinanodonta woodiana</name>
    <name type="common">Chinese pond mussel</name>
    <name type="synonym">Anodonta woodiana</name>
    <dbReference type="NCBI Taxonomy" id="1069815"/>
    <lineage>
        <taxon>Eukaryota</taxon>
        <taxon>Metazoa</taxon>
        <taxon>Spiralia</taxon>
        <taxon>Lophotrochozoa</taxon>
        <taxon>Mollusca</taxon>
        <taxon>Bivalvia</taxon>
        <taxon>Autobranchia</taxon>
        <taxon>Heteroconchia</taxon>
        <taxon>Palaeoheterodonta</taxon>
        <taxon>Unionida</taxon>
        <taxon>Unionoidea</taxon>
        <taxon>Unionidae</taxon>
        <taxon>Unioninae</taxon>
        <taxon>Sinanodonta</taxon>
    </lineage>
</organism>
<reference evidence="1 2" key="1">
    <citation type="submission" date="2024-11" db="EMBL/GenBank/DDBJ databases">
        <title>Chromosome-level genome assembly of the freshwater bivalve Anodonta woodiana.</title>
        <authorList>
            <person name="Chen X."/>
        </authorList>
    </citation>
    <scope>NUCLEOTIDE SEQUENCE [LARGE SCALE GENOMIC DNA]</scope>
    <source>
        <strain evidence="1">MN2024</strain>
        <tissue evidence="1">Gills</tissue>
    </source>
</reference>
<proteinExistence type="predicted"/>
<evidence type="ECO:0000313" key="1">
    <source>
        <dbReference type="EMBL" id="KAL3880803.1"/>
    </source>
</evidence>
<accession>A0ABD3X5Q1</accession>
<sequence length="132" mass="15534">MLRRPRLLVVKIHRSQIWLPTQTLYPARNGPIEKAPEVPTKLFYRMGQGKWPTWTTNHDVPHGTTEYIVQNTEHFMPNDIRAPVTDRQREATFLIKIYRIYVGVSTKTMKSQPRGYIFCLPARLVRVGRYLI</sequence>
<dbReference type="AlphaFoldDB" id="A0ABD3X5Q1"/>
<dbReference type="Proteomes" id="UP001634394">
    <property type="component" value="Unassembled WGS sequence"/>
</dbReference>
<gene>
    <name evidence="1" type="ORF">ACJMK2_033011</name>
</gene>
<protein>
    <submittedName>
        <fullName evidence="1">Uncharacterized protein</fullName>
    </submittedName>
</protein>
<evidence type="ECO:0000313" key="2">
    <source>
        <dbReference type="Proteomes" id="UP001634394"/>
    </source>
</evidence>